<organism evidence="2 3">
    <name type="scientific">Mucilaginibacter mali</name>
    <dbReference type="NCBI Taxonomy" id="2740462"/>
    <lineage>
        <taxon>Bacteria</taxon>
        <taxon>Pseudomonadati</taxon>
        <taxon>Bacteroidota</taxon>
        <taxon>Sphingobacteriia</taxon>
        <taxon>Sphingobacteriales</taxon>
        <taxon>Sphingobacteriaceae</taxon>
        <taxon>Mucilaginibacter</taxon>
    </lineage>
</organism>
<dbReference type="KEGG" id="mmab:HQ865_15000"/>
<accession>A0A7D4QAQ8</accession>
<dbReference type="AlphaFoldDB" id="A0A7D4QAQ8"/>
<evidence type="ECO:0000313" key="3">
    <source>
        <dbReference type="Proteomes" id="UP000505355"/>
    </source>
</evidence>
<feature type="signal peptide" evidence="1">
    <location>
        <begin position="1"/>
        <end position="22"/>
    </location>
</feature>
<dbReference type="EMBL" id="CP054139">
    <property type="protein sequence ID" value="QKJ31005.1"/>
    <property type="molecule type" value="Genomic_DNA"/>
</dbReference>
<dbReference type="Pfam" id="PF12893">
    <property type="entry name" value="Lumazine_bd_2"/>
    <property type="match status" value="1"/>
</dbReference>
<dbReference type="SUPFAM" id="SSF54427">
    <property type="entry name" value="NTF2-like"/>
    <property type="match status" value="1"/>
</dbReference>
<keyword evidence="1" id="KW-0732">Signal</keyword>
<dbReference type="Proteomes" id="UP000505355">
    <property type="component" value="Chromosome"/>
</dbReference>
<keyword evidence="3" id="KW-1185">Reference proteome</keyword>
<dbReference type="RefSeq" id="WP_173415673.1">
    <property type="nucleotide sequence ID" value="NZ_CP054139.1"/>
</dbReference>
<name>A0A7D4QAQ8_9SPHI</name>
<feature type="chain" id="PRO_5028942300" evidence="1">
    <location>
        <begin position="23"/>
        <end position="141"/>
    </location>
</feature>
<dbReference type="Gene3D" id="3.10.450.50">
    <property type="match status" value="1"/>
</dbReference>
<dbReference type="InterPro" id="IPR032710">
    <property type="entry name" value="NTF2-like_dom_sf"/>
</dbReference>
<protein>
    <submittedName>
        <fullName evidence="2">Nuclear transport factor 2 family protein</fullName>
    </submittedName>
</protein>
<sequence length="141" mass="15408">MKTLKSIALGFALLATVCVAKAADKPVERLTKNYAINTYIDAMAHGKLAGVSDVLDATVKFSMLRGDKVMSYGKAEMIGFLKNNQNVEQTCTVSTSVVESNDDLSVVKVDMKYDGFVRSNYVTMANTGEGWKITNVYSVFK</sequence>
<proteinExistence type="predicted"/>
<gene>
    <name evidence="2" type="ORF">HQ865_15000</name>
</gene>
<dbReference type="InterPro" id="IPR039437">
    <property type="entry name" value="FrzH/put_lumazine-bd"/>
</dbReference>
<reference evidence="2 3" key="1">
    <citation type="submission" date="2020-05" db="EMBL/GenBank/DDBJ databases">
        <title>Mucilaginibacter mali sp. nov.</title>
        <authorList>
            <person name="Kim H.S."/>
            <person name="Lee K.C."/>
            <person name="Suh M.K."/>
            <person name="Kim J.-S."/>
            <person name="Han K.-I."/>
            <person name="Eom M.K."/>
            <person name="Shin Y.K."/>
            <person name="Lee J.-S."/>
        </authorList>
    </citation>
    <scope>NUCLEOTIDE SEQUENCE [LARGE SCALE GENOMIC DNA]</scope>
    <source>
        <strain evidence="2 3">G2-14</strain>
    </source>
</reference>
<evidence type="ECO:0000256" key="1">
    <source>
        <dbReference type="SAM" id="SignalP"/>
    </source>
</evidence>
<evidence type="ECO:0000313" key="2">
    <source>
        <dbReference type="EMBL" id="QKJ31005.1"/>
    </source>
</evidence>